<dbReference type="PANTHER" id="PTHR30252:SF0">
    <property type="entry name" value="PEPTIDE TRANSPORTER CSTA"/>
    <property type="match status" value="1"/>
</dbReference>
<dbReference type="Pfam" id="PF02554">
    <property type="entry name" value="CstA"/>
    <property type="match status" value="1"/>
</dbReference>
<evidence type="ECO:0000256" key="2">
    <source>
        <dbReference type="ARBA" id="ARBA00022475"/>
    </source>
</evidence>
<feature type="transmembrane region" description="Helical" evidence="6">
    <location>
        <begin position="65"/>
        <end position="87"/>
    </location>
</feature>
<reference evidence="8" key="1">
    <citation type="journal article" date="2014" name="Front. Microbiol.">
        <title>High frequency of phylogenetically diverse reductive dehalogenase-homologous genes in deep subseafloor sedimentary metagenomes.</title>
        <authorList>
            <person name="Kawai M."/>
            <person name="Futagami T."/>
            <person name="Toyoda A."/>
            <person name="Takaki Y."/>
            <person name="Nishi S."/>
            <person name="Hori S."/>
            <person name="Arai W."/>
            <person name="Tsubouchi T."/>
            <person name="Morono Y."/>
            <person name="Uchiyama I."/>
            <person name="Ito T."/>
            <person name="Fujiyama A."/>
            <person name="Inagaki F."/>
            <person name="Takami H."/>
        </authorList>
    </citation>
    <scope>NUCLEOTIDE SEQUENCE</scope>
    <source>
        <strain evidence="8">Expedition CK06-06</strain>
    </source>
</reference>
<keyword evidence="4 6" id="KW-1133">Transmembrane helix</keyword>
<sequence>MIRSAPAINDAAFAAGSDVPDIMPILFITIACGAISGFHSLASSGTTVKQVDREKDTLFIGYGGMLWESFLAVLVIMAVAGGLGLGLEKDGQIFTGADAFKHHYSSWAAFSGIDNKLEAFVIGASNLFRSFGIPPLVGKSMIAVFIVSFANTTLDSAARIQRLSLQEIFRNKQGTIKKPMNNRYVATFFVVLAAMVMTFLKSGATGALILWPLFGSL</sequence>
<gene>
    <name evidence="8" type="ORF">S06H3_45713</name>
</gene>
<feature type="transmembrane region" description="Helical" evidence="6">
    <location>
        <begin position="136"/>
        <end position="154"/>
    </location>
</feature>
<dbReference type="PROSITE" id="PS51257">
    <property type="entry name" value="PROKAR_LIPOPROTEIN"/>
    <property type="match status" value="1"/>
</dbReference>
<feature type="transmembrane region" description="Helical" evidence="6">
    <location>
        <begin position="22"/>
        <end position="44"/>
    </location>
</feature>
<feature type="domain" description="CstA N-terminal" evidence="7">
    <location>
        <begin position="20"/>
        <end position="216"/>
    </location>
</feature>
<keyword evidence="3 6" id="KW-0812">Transmembrane</keyword>
<keyword evidence="2" id="KW-1003">Cell membrane</keyword>
<dbReference type="AlphaFoldDB" id="X1P7Y3"/>
<evidence type="ECO:0000256" key="3">
    <source>
        <dbReference type="ARBA" id="ARBA00022692"/>
    </source>
</evidence>
<dbReference type="InterPro" id="IPR051605">
    <property type="entry name" value="CstA"/>
</dbReference>
<evidence type="ECO:0000313" key="8">
    <source>
        <dbReference type="EMBL" id="GAI35145.1"/>
    </source>
</evidence>
<proteinExistence type="predicted"/>
<dbReference type="PANTHER" id="PTHR30252">
    <property type="entry name" value="INNER MEMBRANE PEPTIDE TRANSPORTER"/>
    <property type="match status" value="1"/>
</dbReference>
<organism evidence="8">
    <name type="scientific">marine sediment metagenome</name>
    <dbReference type="NCBI Taxonomy" id="412755"/>
    <lineage>
        <taxon>unclassified sequences</taxon>
        <taxon>metagenomes</taxon>
        <taxon>ecological metagenomes</taxon>
    </lineage>
</organism>
<accession>X1P7Y3</accession>
<evidence type="ECO:0000256" key="4">
    <source>
        <dbReference type="ARBA" id="ARBA00022989"/>
    </source>
</evidence>
<dbReference type="GO" id="GO:0005886">
    <property type="term" value="C:plasma membrane"/>
    <property type="evidence" value="ECO:0007669"/>
    <property type="project" value="UniProtKB-SubCell"/>
</dbReference>
<comment type="subcellular location">
    <subcellularLocation>
        <location evidence="1">Cell membrane</location>
        <topology evidence="1">Multi-pass membrane protein</topology>
    </subcellularLocation>
</comment>
<dbReference type="InterPro" id="IPR003706">
    <property type="entry name" value="CstA_N"/>
</dbReference>
<evidence type="ECO:0000256" key="1">
    <source>
        <dbReference type="ARBA" id="ARBA00004651"/>
    </source>
</evidence>
<feature type="non-terminal residue" evidence="8">
    <location>
        <position position="217"/>
    </location>
</feature>
<evidence type="ECO:0000256" key="6">
    <source>
        <dbReference type="SAM" id="Phobius"/>
    </source>
</evidence>
<feature type="transmembrane region" description="Helical" evidence="6">
    <location>
        <begin position="184"/>
        <end position="214"/>
    </location>
</feature>
<comment type="caution">
    <text evidence="8">The sequence shown here is derived from an EMBL/GenBank/DDBJ whole genome shotgun (WGS) entry which is preliminary data.</text>
</comment>
<protein>
    <recommendedName>
        <fullName evidence="7">CstA N-terminal domain-containing protein</fullName>
    </recommendedName>
</protein>
<dbReference type="EMBL" id="BARV01028572">
    <property type="protein sequence ID" value="GAI35145.1"/>
    <property type="molecule type" value="Genomic_DNA"/>
</dbReference>
<evidence type="ECO:0000256" key="5">
    <source>
        <dbReference type="ARBA" id="ARBA00023136"/>
    </source>
</evidence>
<evidence type="ECO:0000259" key="7">
    <source>
        <dbReference type="Pfam" id="PF02554"/>
    </source>
</evidence>
<dbReference type="GO" id="GO:0009267">
    <property type="term" value="P:cellular response to starvation"/>
    <property type="evidence" value="ECO:0007669"/>
    <property type="project" value="InterPro"/>
</dbReference>
<name>X1P7Y3_9ZZZZ</name>
<keyword evidence="5 6" id="KW-0472">Membrane</keyword>